<gene>
    <name evidence="1" type="ORF">BV898_08544</name>
</gene>
<organism evidence="1 2">
    <name type="scientific">Hypsibius exemplaris</name>
    <name type="common">Freshwater tardigrade</name>
    <dbReference type="NCBI Taxonomy" id="2072580"/>
    <lineage>
        <taxon>Eukaryota</taxon>
        <taxon>Metazoa</taxon>
        <taxon>Ecdysozoa</taxon>
        <taxon>Tardigrada</taxon>
        <taxon>Eutardigrada</taxon>
        <taxon>Parachela</taxon>
        <taxon>Hypsibioidea</taxon>
        <taxon>Hypsibiidae</taxon>
        <taxon>Hypsibius</taxon>
    </lineage>
</organism>
<dbReference type="AlphaFoldDB" id="A0A1W0WQ63"/>
<accession>A0A1W0WQ63</accession>
<keyword evidence="2" id="KW-1185">Reference proteome</keyword>
<dbReference type="EMBL" id="MTYJ01000062">
    <property type="protein sequence ID" value="OQV17293.1"/>
    <property type="molecule type" value="Genomic_DNA"/>
</dbReference>
<name>A0A1W0WQ63_HYPEX</name>
<proteinExistence type="predicted"/>
<evidence type="ECO:0000313" key="2">
    <source>
        <dbReference type="Proteomes" id="UP000192578"/>
    </source>
</evidence>
<dbReference type="Proteomes" id="UP000192578">
    <property type="component" value="Unassembled WGS sequence"/>
</dbReference>
<comment type="caution">
    <text evidence="1">The sequence shown here is derived from an EMBL/GenBank/DDBJ whole genome shotgun (WGS) entry which is preliminary data.</text>
</comment>
<evidence type="ECO:0000313" key="1">
    <source>
        <dbReference type="EMBL" id="OQV17293.1"/>
    </source>
</evidence>
<protein>
    <submittedName>
        <fullName evidence="1">Uncharacterized protein</fullName>
    </submittedName>
</protein>
<sequence length="80" mass="8712">MTSRLCLTSKPLDVLIVTPGLTGFSAMSTIPRAEPGFEVALDCLKAVYPNLAFSHDFLYNRSIADCGTFADNVQYIQVVP</sequence>
<reference evidence="2" key="1">
    <citation type="submission" date="2017-01" db="EMBL/GenBank/DDBJ databases">
        <title>Comparative genomics of anhydrobiosis in the tardigrade Hypsibius dujardini.</title>
        <authorList>
            <person name="Yoshida Y."/>
            <person name="Koutsovoulos G."/>
            <person name="Laetsch D."/>
            <person name="Stevens L."/>
            <person name="Kumar S."/>
            <person name="Horikawa D."/>
            <person name="Ishino K."/>
            <person name="Komine S."/>
            <person name="Tomita M."/>
            <person name="Blaxter M."/>
            <person name="Arakawa K."/>
        </authorList>
    </citation>
    <scope>NUCLEOTIDE SEQUENCE [LARGE SCALE GENOMIC DNA]</scope>
    <source>
        <strain evidence="2">Z151</strain>
    </source>
</reference>